<dbReference type="STRING" id="87626.PTD2_06484"/>
<dbReference type="Proteomes" id="UP000006201">
    <property type="component" value="Unassembled WGS sequence"/>
</dbReference>
<protein>
    <submittedName>
        <fullName evidence="1">Uncharacterized protein</fullName>
    </submittedName>
</protein>
<name>A4C7V2_9GAMM</name>
<sequence length="91" mass="10453">MSVGKWGNNPKHYRTYKIRRANGLNKNKANSLIFLRPEALHQNYNSLAVIGDSRWDSAQAPEITLRQTMRILGVNSPHKRSLEFVLLTFTT</sequence>
<comment type="caution">
    <text evidence="1">The sequence shown here is derived from an EMBL/GenBank/DDBJ whole genome shotgun (WGS) entry which is preliminary data.</text>
</comment>
<keyword evidence="2" id="KW-1185">Reference proteome</keyword>
<organism evidence="1 2">
    <name type="scientific">Pseudoalteromonas tunicata D2</name>
    <dbReference type="NCBI Taxonomy" id="87626"/>
    <lineage>
        <taxon>Bacteria</taxon>
        <taxon>Pseudomonadati</taxon>
        <taxon>Pseudomonadota</taxon>
        <taxon>Gammaproteobacteria</taxon>
        <taxon>Alteromonadales</taxon>
        <taxon>Pseudoalteromonadaceae</taxon>
        <taxon>Pseudoalteromonas</taxon>
    </lineage>
</organism>
<dbReference type="HOGENOM" id="CLU_2424705_0_0_6"/>
<proteinExistence type="predicted"/>
<dbReference type="AlphaFoldDB" id="A4C7V2"/>
<reference evidence="1 2" key="1">
    <citation type="submission" date="2006-02" db="EMBL/GenBank/DDBJ databases">
        <authorList>
            <person name="Moran M.A."/>
            <person name="Kjelleberg S."/>
            <person name="Egan S."/>
            <person name="Saunders N."/>
            <person name="Thomas T."/>
            <person name="Ferriera S."/>
            <person name="Johnson J."/>
            <person name="Kravitz S."/>
            <person name="Halpern A."/>
            <person name="Remington K."/>
            <person name="Beeson K."/>
            <person name="Tran B."/>
            <person name="Rogers Y.-H."/>
            <person name="Friedman R."/>
            <person name="Venter J.C."/>
        </authorList>
    </citation>
    <scope>NUCLEOTIDE SEQUENCE [LARGE SCALE GENOMIC DNA]</scope>
    <source>
        <strain evidence="1 2">D2</strain>
    </source>
</reference>
<dbReference type="EMBL" id="AAOH01000003">
    <property type="protein sequence ID" value="EAR28667.1"/>
    <property type="molecule type" value="Genomic_DNA"/>
</dbReference>
<evidence type="ECO:0000313" key="1">
    <source>
        <dbReference type="EMBL" id="EAR28667.1"/>
    </source>
</evidence>
<gene>
    <name evidence="1" type="ORF">PTD2_06484</name>
</gene>
<evidence type="ECO:0000313" key="2">
    <source>
        <dbReference type="Proteomes" id="UP000006201"/>
    </source>
</evidence>
<accession>A4C7V2</accession>